<evidence type="ECO:0000313" key="6">
    <source>
        <dbReference type="EMBL" id="MBS2963788.1"/>
    </source>
</evidence>
<comment type="caution">
    <text evidence="6">The sequence shown here is derived from an EMBL/GenBank/DDBJ whole genome shotgun (WGS) entry which is preliminary data.</text>
</comment>
<comment type="catalytic activity">
    <reaction evidence="4 5">
        <text>L-cysteine + L-glutamate + ATP = gamma-L-glutamyl-L-cysteine + ADP + phosphate + H(+)</text>
        <dbReference type="Rhea" id="RHEA:13285"/>
        <dbReference type="ChEBI" id="CHEBI:15378"/>
        <dbReference type="ChEBI" id="CHEBI:29985"/>
        <dbReference type="ChEBI" id="CHEBI:30616"/>
        <dbReference type="ChEBI" id="CHEBI:35235"/>
        <dbReference type="ChEBI" id="CHEBI:43474"/>
        <dbReference type="ChEBI" id="CHEBI:58173"/>
        <dbReference type="ChEBI" id="CHEBI:456216"/>
        <dbReference type="EC" id="6.3.2.2"/>
    </reaction>
</comment>
<keyword evidence="7" id="KW-1185">Reference proteome</keyword>
<evidence type="ECO:0000313" key="7">
    <source>
        <dbReference type="Proteomes" id="UP000677913"/>
    </source>
</evidence>
<dbReference type="GO" id="GO:0042398">
    <property type="term" value="P:modified amino acid biosynthetic process"/>
    <property type="evidence" value="ECO:0007669"/>
    <property type="project" value="InterPro"/>
</dbReference>
<gene>
    <name evidence="6" type="ORF">KGA66_12065</name>
</gene>
<evidence type="ECO:0000256" key="5">
    <source>
        <dbReference type="HAMAP-Rule" id="MF_01609"/>
    </source>
</evidence>
<dbReference type="NCBIfam" id="TIGR02050">
    <property type="entry name" value="gshA_cyan_rel"/>
    <property type="match status" value="1"/>
</dbReference>
<comment type="similarity">
    <text evidence="5">Belongs to the glutamate--cysteine ligase type 2 family. YbdK subfamily.</text>
</comment>
<comment type="function">
    <text evidence="5">ATP-dependent carboxylate-amine ligase which exhibits weak glutamate--cysteine ligase activity.</text>
</comment>
<dbReference type="SUPFAM" id="SSF55931">
    <property type="entry name" value="Glutamine synthetase/guanido kinase"/>
    <property type="match status" value="1"/>
</dbReference>
<keyword evidence="1 5" id="KW-0436">Ligase</keyword>
<dbReference type="InterPro" id="IPR006336">
    <property type="entry name" value="GCS2"/>
</dbReference>
<dbReference type="GO" id="GO:0005524">
    <property type="term" value="F:ATP binding"/>
    <property type="evidence" value="ECO:0007669"/>
    <property type="project" value="UniProtKB-KW"/>
</dbReference>
<dbReference type="InterPro" id="IPR011793">
    <property type="entry name" value="YbdK"/>
</dbReference>
<name>A0A8J8BC59_9ACTN</name>
<dbReference type="Proteomes" id="UP000677913">
    <property type="component" value="Unassembled WGS sequence"/>
</dbReference>
<dbReference type="AlphaFoldDB" id="A0A8J8BC59"/>
<organism evidence="6 7">
    <name type="scientific">Actinocrinis puniceicyclus</name>
    <dbReference type="NCBI Taxonomy" id="977794"/>
    <lineage>
        <taxon>Bacteria</taxon>
        <taxon>Bacillati</taxon>
        <taxon>Actinomycetota</taxon>
        <taxon>Actinomycetes</taxon>
        <taxon>Catenulisporales</taxon>
        <taxon>Actinospicaceae</taxon>
        <taxon>Actinocrinis</taxon>
    </lineage>
</organism>
<dbReference type="HAMAP" id="MF_01609">
    <property type="entry name" value="Glu_cys_ligase_2"/>
    <property type="match status" value="1"/>
</dbReference>
<dbReference type="PANTHER" id="PTHR36510">
    <property type="entry name" value="GLUTAMATE--CYSTEINE LIGASE 2-RELATED"/>
    <property type="match status" value="1"/>
</dbReference>
<dbReference type="InterPro" id="IPR014746">
    <property type="entry name" value="Gln_synth/guanido_kin_cat_dom"/>
</dbReference>
<keyword evidence="3 5" id="KW-0067">ATP-binding</keyword>
<sequence>MNRVITLGVEEEYLLLDPVSGHPVAAADAVCKAAGLQPALAAAEVQHELLLAQLEVATPVCESLNEVGGHLLRLRHALGEAAQQSGCLLAATAAAPFSDAGPAVITDTPRYQVMYRDAQQLVEEQLINGMHVHVGIPDRDTGVVMLNRLRPWLPVLVALSGNSPFWRGRDTGFASWRTVVFGRWPVSGPPPVFADGADYERRVRALVDGGAVRDAHQMYWHARLSERYRTLEVRAADVQLRVEQAVMIAGLVRGLAQTAVWEHEAGGPLPSPLPEVTAASSWHAARHGLDGSLISPEGKPVDARSAARGLLRHVSPALAAHGDGEQVAALLEQTLRDGNGSRRQRDAVAGNGLPELVRFIAAETTKDAHARG</sequence>
<proteinExistence type="inferred from homology"/>
<dbReference type="GO" id="GO:0004357">
    <property type="term" value="F:glutamate-cysteine ligase activity"/>
    <property type="evidence" value="ECO:0007669"/>
    <property type="project" value="UniProtKB-EC"/>
</dbReference>
<evidence type="ECO:0000256" key="4">
    <source>
        <dbReference type="ARBA" id="ARBA00048819"/>
    </source>
</evidence>
<dbReference type="EMBL" id="JAGSXH010000034">
    <property type="protein sequence ID" value="MBS2963788.1"/>
    <property type="molecule type" value="Genomic_DNA"/>
</dbReference>
<protein>
    <recommendedName>
        <fullName evidence="5">Putative glutamate--cysteine ligase 2</fullName>
        <ecNumber evidence="5">6.3.2.2</ecNumber>
    </recommendedName>
    <alternativeName>
        <fullName evidence="5">Gamma-glutamylcysteine synthetase 2</fullName>
        <shortName evidence="5">GCS 2</shortName>
        <shortName evidence="5">Gamma-GCS 2</shortName>
    </alternativeName>
</protein>
<accession>A0A8J8BC59</accession>
<reference evidence="6" key="1">
    <citation type="submission" date="2021-04" db="EMBL/GenBank/DDBJ databases">
        <title>Genome based classification of Actinospica acidithermotolerans sp. nov., an actinobacterium isolated from an Indonesian hot spring.</title>
        <authorList>
            <person name="Kusuma A.B."/>
            <person name="Putra K.E."/>
            <person name="Nafisah S."/>
            <person name="Loh J."/>
            <person name="Nouioui I."/>
            <person name="Goodfellow M."/>
        </authorList>
    </citation>
    <scope>NUCLEOTIDE SEQUENCE</scope>
    <source>
        <strain evidence="6">DSM 45618</strain>
    </source>
</reference>
<dbReference type="InterPro" id="IPR050141">
    <property type="entry name" value="GCL_type2/YbdK_subfam"/>
</dbReference>
<keyword evidence="2 5" id="KW-0547">Nucleotide-binding</keyword>
<dbReference type="Pfam" id="PF04107">
    <property type="entry name" value="GCS2"/>
    <property type="match status" value="1"/>
</dbReference>
<dbReference type="Gene3D" id="3.30.590.20">
    <property type="match status" value="1"/>
</dbReference>
<evidence type="ECO:0000256" key="2">
    <source>
        <dbReference type="ARBA" id="ARBA00022741"/>
    </source>
</evidence>
<evidence type="ECO:0000256" key="3">
    <source>
        <dbReference type="ARBA" id="ARBA00022840"/>
    </source>
</evidence>
<dbReference type="NCBIfam" id="NF010041">
    <property type="entry name" value="PRK13517.1-1"/>
    <property type="match status" value="1"/>
</dbReference>
<dbReference type="PANTHER" id="PTHR36510:SF1">
    <property type="entry name" value="GLUTAMATE--CYSTEINE LIGASE 2-RELATED"/>
    <property type="match status" value="1"/>
</dbReference>
<dbReference type="EC" id="6.3.2.2" evidence="5"/>
<evidence type="ECO:0000256" key="1">
    <source>
        <dbReference type="ARBA" id="ARBA00022598"/>
    </source>
</evidence>